<evidence type="ECO:0000313" key="1">
    <source>
        <dbReference type="EMBL" id="MXS28057.1"/>
    </source>
</evidence>
<feature type="non-terminal residue" evidence="1">
    <location>
        <position position="1"/>
    </location>
</feature>
<dbReference type="Proteomes" id="UP000439965">
    <property type="component" value="Unassembled WGS sequence"/>
</dbReference>
<evidence type="ECO:0000313" key="2">
    <source>
        <dbReference type="Proteomes" id="UP000439965"/>
    </source>
</evidence>
<dbReference type="EMBL" id="WVTI01000459">
    <property type="protein sequence ID" value="MXS28057.1"/>
    <property type="molecule type" value="Genomic_DNA"/>
</dbReference>
<sequence length="20" mass="2461">LAMEQIQHWAEKWVKDEECS</sequence>
<reference evidence="1 2" key="1">
    <citation type="submission" date="2019-04" db="EMBL/GenBank/DDBJ databases">
        <title>Step-wise assembly of the neonatal virome modulated by breast feeding.</title>
        <authorList>
            <person name="Liang G."/>
            <person name="Bushman F."/>
        </authorList>
    </citation>
    <scope>NUCLEOTIDE SEQUENCE [LARGE SCALE GENOMIC DNA]</scope>
    <source>
        <strain evidence="1 2">E3404</strain>
    </source>
</reference>
<name>A0A6I4XK83_ENTGA</name>
<organism evidence="1 2">
    <name type="scientific">Enterococcus gallinarum</name>
    <dbReference type="NCBI Taxonomy" id="1353"/>
    <lineage>
        <taxon>Bacteria</taxon>
        <taxon>Bacillati</taxon>
        <taxon>Bacillota</taxon>
        <taxon>Bacilli</taxon>
        <taxon>Lactobacillales</taxon>
        <taxon>Enterococcaceae</taxon>
        <taxon>Enterococcus</taxon>
    </lineage>
</organism>
<dbReference type="AlphaFoldDB" id="A0A6I4XK83"/>
<gene>
    <name evidence="1" type="ORF">GTI89_18615</name>
</gene>
<comment type="caution">
    <text evidence="1">The sequence shown here is derived from an EMBL/GenBank/DDBJ whole genome shotgun (WGS) entry which is preliminary data.</text>
</comment>
<accession>A0A6I4XK83</accession>
<proteinExistence type="predicted"/>
<protein>
    <submittedName>
        <fullName evidence="1">Transcriptional regulator</fullName>
    </submittedName>
</protein>